<dbReference type="OrthoDB" id="2011702at2759"/>
<organism evidence="2 3">
    <name type="scientific">Pyrrhoderma noxium</name>
    <dbReference type="NCBI Taxonomy" id="2282107"/>
    <lineage>
        <taxon>Eukaryota</taxon>
        <taxon>Fungi</taxon>
        <taxon>Dikarya</taxon>
        <taxon>Basidiomycota</taxon>
        <taxon>Agaricomycotina</taxon>
        <taxon>Agaricomycetes</taxon>
        <taxon>Hymenochaetales</taxon>
        <taxon>Hymenochaetaceae</taxon>
        <taxon>Pyrrhoderma</taxon>
    </lineage>
</organism>
<sequence>MLLQWVVLQPSGPQSNLAAIRFSSSVKIHSLKIFPTGARPFKNNQEIVATTIPNSFYLDVYFNAQPIASTDSKNKPKPSNVLVPTSIAYQGGQVEFIVDSESAEFATRLMIIRGTFEKLSLAIYGDVVSESSTSTLTYNPRQIPEISQSPLPPSLDVANKADPTELAQSLLNIIPEEARPQLSLIIRLMFCLKPSNEDWEEKDFPHLYSDLEHGLDDITLDKAVSMTARPVIDTVNEHVLRNFAQRLGESITEYDDDQAYSLAKLLSQCAPQHSLLVRFVLEHIDLARMYTVPNLDRPTLLYLLDAAASLDVSRHLNNEKILKAIAFISDNSSYDTGARNAASRLYKRIKGWEVLEDSFLNTQAQFREAAAMVRDFAAEENTFGIWLENMILNHDIQDKLSENPPTIRVPYPPLLWQFAWPISHDDFIAFIRASIGVAAVIAVYAWSDSVPVDDCRERALAILRLWQNISGYREIVNHFMLMRQLAYRLECMLPLESDLPSQAAIDAEHILKKLALQPISMLRVDFVKVMQNLKAPLNYITDVEVEQLRRASALAKDGTRGAIKLLLRPPENLELSERRLDLRIAIVIIGEAMNTKEEEVLGLLWEQNASTLPVYLIRYLKQCCSEIVSNFGLDFPPRRKQSEIASAFQTSFEILNLLKRLVASQPLVSRDATSLTECVCDIFVCTDSADMYTSQDHETCIIAHTLRQTCLLTLISLVVPQNPDEQSTAIAATSLNALLTRATHPGPHNAAHYLIQVFWLLDHILSYVQYDAPEYDAPGTQDSRIYWVRHVLSVVLPNLEAIFSLQDSNNKLYLIRRLHDLDSGTIGVAEWILMMEVRMLKKTLTELKMSTLGRKRVGEYVRVGDIYFVGLEGQEGQGQEGDGMGEEEDIEMRMEEESGLDIMKGILSDIADTEIFYESIEELLEAIAEAIVTKMVVVDREFRMLLMTILLREVRAGKFVAFKYVLHLVSGGEGEEGLVFDEHSSREFGEAIEVAISKRDEEDSGAGAVDEYVKSIYRLLEKLTPSDKSGGDSSVLVIRGLTETGLGELVNWLEEKLPKEKGRIEELKLRWTVGSGDEKPREALEIIPTTFNFKASLDDWVERISRPSLHHRQQSQQQSQQQQHHASSSYSSSVLQPPSTPPSQSAELLGMMITVSPPNALLRSPEVKGLTKTYSNNDFRQLRQQSSTRQNTSRMPSRHVDDFEQESTVAPLNLNNNNAVSSSSPLPAAPFPLHPHHPSLPMNPTFYQQ</sequence>
<feature type="compositionally biased region" description="Polar residues" evidence="1">
    <location>
        <begin position="1134"/>
        <end position="1145"/>
    </location>
</feature>
<name>A0A286UNU1_9AGAM</name>
<gene>
    <name evidence="2" type="ORF">PNOK_0387500</name>
</gene>
<feature type="compositionally biased region" description="Low complexity" evidence="1">
    <location>
        <begin position="1114"/>
        <end position="1133"/>
    </location>
</feature>
<reference evidence="2 3" key="1">
    <citation type="journal article" date="2017" name="Mol. Ecol.">
        <title>Comparative and population genomic landscape of Phellinus noxius: A hypervariable fungus causing root rot in trees.</title>
        <authorList>
            <person name="Chung C.L."/>
            <person name="Lee T.J."/>
            <person name="Akiba M."/>
            <person name="Lee H.H."/>
            <person name="Kuo T.H."/>
            <person name="Liu D."/>
            <person name="Ke H.M."/>
            <person name="Yokoi T."/>
            <person name="Roa M.B."/>
            <person name="Lu M.J."/>
            <person name="Chang Y.Y."/>
            <person name="Ann P.J."/>
            <person name="Tsai J.N."/>
            <person name="Chen C.Y."/>
            <person name="Tzean S.S."/>
            <person name="Ota Y."/>
            <person name="Hattori T."/>
            <person name="Sahashi N."/>
            <person name="Liou R.F."/>
            <person name="Kikuchi T."/>
            <person name="Tsai I.J."/>
        </authorList>
    </citation>
    <scope>NUCLEOTIDE SEQUENCE [LARGE SCALE GENOMIC DNA]</scope>
    <source>
        <strain evidence="2 3">FFPRI411160</strain>
    </source>
</reference>
<dbReference type="InParanoid" id="A0A286UNU1"/>
<comment type="caution">
    <text evidence="2">The sequence shown here is derived from an EMBL/GenBank/DDBJ whole genome shotgun (WGS) entry which is preliminary data.</text>
</comment>
<feature type="compositionally biased region" description="Low complexity" evidence="1">
    <location>
        <begin position="1210"/>
        <end position="1226"/>
    </location>
</feature>
<evidence type="ECO:0000313" key="2">
    <source>
        <dbReference type="EMBL" id="PAV21248.1"/>
    </source>
</evidence>
<accession>A0A286UNU1</accession>
<dbReference type="Proteomes" id="UP000217199">
    <property type="component" value="Unassembled WGS sequence"/>
</dbReference>
<evidence type="ECO:0000256" key="1">
    <source>
        <dbReference type="SAM" id="MobiDB-lite"/>
    </source>
</evidence>
<dbReference type="AlphaFoldDB" id="A0A286UNU1"/>
<proteinExistence type="predicted"/>
<feature type="region of interest" description="Disordered" evidence="1">
    <location>
        <begin position="1173"/>
        <end position="1249"/>
    </location>
</feature>
<dbReference type="EMBL" id="NBII01000003">
    <property type="protein sequence ID" value="PAV21248.1"/>
    <property type="molecule type" value="Genomic_DNA"/>
</dbReference>
<protein>
    <recommendedName>
        <fullName evidence="4">Virilizer N-terminal domain-containing protein</fullName>
    </recommendedName>
</protein>
<feature type="region of interest" description="Disordered" evidence="1">
    <location>
        <begin position="1108"/>
        <end position="1145"/>
    </location>
</feature>
<evidence type="ECO:0000313" key="3">
    <source>
        <dbReference type="Proteomes" id="UP000217199"/>
    </source>
</evidence>
<dbReference type="STRING" id="2282107.A0A286UNU1"/>
<evidence type="ECO:0008006" key="4">
    <source>
        <dbReference type="Google" id="ProtNLM"/>
    </source>
</evidence>
<keyword evidence="3" id="KW-1185">Reference proteome</keyword>
<feature type="compositionally biased region" description="Polar residues" evidence="1">
    <location>
        <begin position="1173"/>
        <end position="1195"/>
    </location>
</feature>